<keyword evidence="1" id="KW-0472">Membrane</keyword>
<keyword evidence="1" id="KW-1133">Transmembrane helix</keyword>
<evidence type="ECO:0000313" key="3">
    <source>
        <dbReference type="EMBL" id="AIE98873.1"/>
    </source>
</evidence>
<dbReference type="Gene3D" id="2.170.130.30">
    <property type="match status" value="1"/>
</dbReference>
<protein>
    <recommendedName>
        <fullName evidence="2">Transcobalamin-like C-terminal domain-containing protein</fullName>
    </recommendedName>
</protein>
<evidence type="ECO:0000256" key="1">
    <source>
        <dbReference type="SAM" id="Phobius"/>
    </source>
</evidence>
<dbReference type="AlphaFoldDB" id="A0A075G5K6"/>
<sequence length="206" mass="22565">MSELTGLVALFVLLTMIVANSVQDENRLKALSVAWVVFLVLSFSTITTEWARMTAELVDEDDDPHYGLPDIWEGEQVVCFHFPEGYAPTGFDDGRHHIDNDGTEFMTDDDWNETGACIGGFSGYNNGWNLLNAAVNASGNSLELNTTVFSFGLMVNSIGGVDPSLMTGDFGGAYWSLYHNGGLSMVGITDLELDSDSVITWRVDTW</sequence>
<dbReference type="InterPro" id="IPR027954">
    <property type="entry name" value="Transcobalamin-like_C"/>
</dbReference>
<keyword evidence="1" id="KW-0812">Transmembrane</keyword>
<organism evidence="3">
    <name type="scientific">uncultured marine group II/III euryarchaeote KM3_100_H05</name>
    <dbReference type="NCBI Taxonomy" id="1457842"/>
    <lineage>
        <taxon>Archaea</taxon>
        <taxon>Methanobacteriati</taxon>
        <taxon>Methanobacteriota</taxon>
        <taxon>environmental samples</taxon>
    </lineage>
</organism>
<dbReference type="EMBL" id="KF900547">
    <property type="protein sequence ID" value="AIE98873.1"/>
    <property type="molecule type" value="Genomic_DNA"/>
</dbReference>
<dbReference type="Pfam" id="PF14478">
    <property type="entry name" value="DUF4430"/>
    <property type="match status" value="1"/>
</dbReference>
<feature type="transmembrane region" description="Helical" evidence="1">
    <location>
        <begin position="29"/>
        <end position="47"/>
    </location>
</feature>
<accession>A0A075G5K6</accession>
<name>A0A075G5K6_9EURY</name>
<reference evidence="3" key="1">
    <citation type="journal article" date="2014" name="Genome Biol. Evol.">
        <title>Pangenome evidence for extensive interdomain horizontal transfer affecting lineage core and shell genes in uncultured planktonic thaumarchaeota and euryarchaeota.</title>
        <authorList>
            <person name="Deschamps P."/>
            <person name="Zivanovic Y."/>
            <person name="Moreira D."/>
            <person name="Rodriguez-Valera F."/>
            <person name="Lopez-Garcia P."/>
        </authorList>
    </citation>
    <scope>NUCLEOTIDE SEQUENCE</scope>
</reference>
<proteinExistence type="predicted"/>
<feature type="domain" description="Transcobalamin-like C-terminal" evidence="2">
    <location>
        <begin position="144"/>
        <end position="204"/>
    </location>
</feature>
<evidence type="ECO:0000259" key="2">
    <source>
        <dbReference type="Pfam" id="PF14478"/>
    </source>
</evidence>